<dbReference type="InterPro" id="IPR036779">
    <property type="entry name" value="LysM_dom_sf"/>
</dbReference>
<dbReference type="Gene3D" id="3.10.350.10">
    <property type="entry name" value="LysM domain"/>
    <property type="match status" value="1"/>
</dbReference>
<dbReference type="Pfam" id="PF01476">
    <property type="entry name" value="LysM"/>
    <property type="match status" value="1"/>
</dbReference>
<dbReference type="HOGENOM" id="CLU_2954667_0_0_9"/>
<comment type="caution">
    <text evidence="2">The sequence shown here is derived from an EMBL/GenBank/DDBJ whole genome shotgun (WGS) entry which is preliminary data.</text>
</comment>
<dbReference type="RefSeq" id="WP_021742259.1">
    <property type="nucleotide sequence ID" value="NZ_AZCP01000001.1"/>
</dbReference>
<evidence type="ECO:0000313" key="3">
    <source>
        <dbReference type="Proteomes" id="UP000016644"/>
    </source>
</evidence>
<dbReference type="Proteomes" id="UP000016644">
    <property type="component" value="Unassembled WGS sequence"/>
</dbReference>
<dbReference type="CDD" id="cd00118">
    <property type="entry name" value="LysM"/>
    <property type="match status" value="1"/>
</dbReference>
<gene>
    <name evidence="2" type="ORF">HMPREF0495_00779</name>
</gene>
<dbReference type="AlphaFoldDB" id="U2QTT8"/>
<dbReference type="PROSITE" id="PS51782">
    <property type="entry name" value="LYSM"/>
    <property type="match status" value="1"/>
</dbReference>
<evidence type="ECO:0000259" key="1">
    <source>
        <dbReference type="PROSITE" id="PS51782"/>
    </source>
</evidence>
<dbReference type="InterPro" id="IPR018392">
    <property type="entry name" value="LysM"/>
</dbReference>
<sequence length="59" mass="6663">MSEKIEYSKLARYTVQKGDSEFSVAEHFNVSVGALRLVNSRSAGNYLKPGRKIYLPVEK</sequence>
<organism evidence="2 3">
    <name type="scientific">Levilactobacillus brevis ATCC 14869 = DSM 20054</name>
    <dbReference type="NCBI Taxonomy" id="649758"/>
    <lineage>
        <taxon>Bacteria</taxon>
        <taxon>Bacillati</taxon>
        <taxon>Bacillota</taxon>
        <taxon>Bacilli</taxon>
        <taxon>Lactobacillales</taxon>
        <taxon>Lactobacillaceae</taxon>
        <taxon>Levilactobacillus</taxon>
    </lineage>
</organism>
<accession>U2QTT8</accession>
<name>U2QTT8_LEVBR</name>
<dbReference type="SMART" id="SM00257">
    <property type="entry name" value="LysM"/>
    <property type="match status" value="1"/>
</dbReference>
<protein>
    <submittedName>
        <fullName evidence="2">LysM domain protein</fullName>
    </submittedName>
</protein>
<reference evidence="2 3" key="1">
    <citation type="submission" date="2013-06" db="EMBL/GenBank/DDBJ databases">
        <authorList>
            <person name="Weinstock G."/>
            <person name="Sodergren E."/>
            <person name="Lobos E.A."/>
            <person name="Fulton L."/>
            <person name="Fulton R."/>
            <person name="Courtney L."/>
            <person name="Fronick C."/>
            <person name="O'Laughlin M."/>
            <person name="Godfrey J."/>
            <person name="Wilson R.M."/>
            <person name="Miner T."/>
            <person name="Farmer C."/>
            <person name="Delehaunty K."/>
            <person name="Cordes M."/>
            <person name="Minx P."/>
            <person name="Tomlinson C."/>
            <person name="Chen J."/>
            <person name="Wollam A."/>
            <person name="Pepin K.H."/>
            <person name="Bhonagiri V."/>
            <person name="Zhang X."/>
            <person name="Warren W."/>
            <person name="Mitreva M."/>
            <person name="Mardis E.R."/>
            <person name="Wilson R.K."/>
        </authorList>
    </citation>
    <scope>NUCLEOTIDE SEQUENCE [LARGE SCALE GENOMIC DNA]</scope>
    <source>
        <strain evidence="2 3">ATCC 14869</strain>
    </source>
</reference>
<dbReference type="SUPFAM" id="SSF54106">
    <property type="entry name" value="LysM domain"/>
    <property type="match status" value="1"/>
</dbReference>
<proteinExistence type="predicted"/>
<feature type="domain" description="LysM" evidence="1">
    <location>
        <begin position="11"/>
        <end position="55"/>
    </location>
</feature>
<evidence type="ECO:0000313" key="2">
    <source>
        <dbReference type="EMBL" id="ERK44713.1"/>
    </source>
</evidence>
<dbReference type="EMBL" id="AWVK01000028">
    <property type="protein sequence ID" value="ERK44713.1"/>
    <property type="molecule type" value="Genomic_DNA"/>
</dbReference>
<dbReference type="GeneID" id="56993333"/>